<feature type="chain" id="PRO_5011470626" evidence="6">
    <location>
        <begin position="28"/>
        <end position="1025"/>
    </location>
</feature>
<dbReference type="STRING" id="634430.SAMN04488241_104169"/>
<organism evidence="9 10">
    <name type="scientific">Sphingomonas rubra</name>
    <dbReference type="NCBI Taxonomy" id="634430"/>
    <lineage>
        <taxon>Bacteria</taxon>
        <taxon>Pseudomonadati</taxon>
        <taxon>Pseudomonadota</taxon>
        <taxon>Alphaproteobacteria</taxon>
        <taxon>Sphingomonadales</taxon>
        <taxon>Sphingomonadaceae</taxon>
        <taxon>Sphingomonas</taxon>
    </lineage>
</organism>
<evidence type="ECO:0000259" key="7">
    <source>
        <dbReference type="Pfam" id="PF00593"/>
    </source>
</evidence>
<evidence type="ECO:0000256" key="3">
    <source>
        <dbReference type="ARBA" id="ARBA00023237"/>
    </source>
</evidence>
<evidence type="ECO:0000256" key="6">
    <source>
        <dbReference type="SAM" id="SignalP"/>
    </source>
</evidence>
<dbReference type="InterPro" id="IPR000531">
    <property type="entry name" value="Beta-barrel_TonB"/>
</dbReference>
<keyword evidence="10" id="KW-1185">Reference proteome</keyword>
<dbReference type="EMBL" id="FOXP01000004">
    <property type="protein sequence ID" value="SFP62699.1"/>
    <property type="molecule type" value="Genomic_DNA"/>
</dbReference>
<dbReference type="InterPro" id="IPR012910">
    <property type="entry name" value="Plug_dom"/>
</dbReference>
<feature type="domain" description="TonB-dependent receptor-like beta-barrel" evidence="7">
    <location>
        <begin position="437"/>
        <end position="986"/>
    </location>
</feature>
<dbReference type="InterPro" id="IPR037066">
    <property type="entry name" value="Plug_dom_sf"/>
</dbReference>
<reference evidence="9 10" key="1">
    <citation type="submission" date="2016-10" db="EMBL/GenBank/DDBJ databases">
        <authorList>
            <person name="de Groot N.N."/>
        </authorList>
    </citation>
    <scope>NUCLEOTIDE SEQUENCE [LARGE SCALE GENOMIC DNA]</scope>
    <source>
        <strain evidence="9 10">CGMCC 1.9113</strain>
    </source>
</reference>
<dbReference type="Pfam" id="PF07715">
    <property type="entry name" value="Plug"/>
    <property type="match status" value="1"/>
</dbReference>
<dbReference type="GO" id="GO:0009279">
    <property type="term" value="C:cell outer membrane"/>
    <property type="evidence" value="ECO:0007669"/>
    <property type="project" value="UniProtKB-SubCell"/>
</dbReference>
<dbReference type="AlphaFoldDB" id="A0A1I5RVV0"/>
<proteinExistence type="inferred from homology"/>
<dbReference type="Proteomes" id="UP000199586">
    <property type="component" value="Unassembled WGS sequence"/>
</dbReference>
<feature type="domain" description="TonB-dependent receptor plug" evidence="8">
    <location>
        <begin position="90"/>
        <end position="204"/>
    </location>
</feature>
<feature type="signal peptide" evidence="6">
    <location>
        <begin position="1"/>
        <end position="27"/>
    </location>
</feature>
<evidence type="ECO:0000313" key="10">
    <source>
        <dbReference type="Proteomes" id="UP000199586"/>
    </source>
</evidence>
<accession>A0A1I5RVV0</accession>
<name>A0A1I5RVV0_9SPHN</name>
<dbReference type="InterPro" id="IPR036942">
    <property type="entry name" value="Beta-barrel_TonB_sf"/>
</dbReference>
<dbReference type="RefSeq" id="WP_093332665.1">
    <property type="nucleotide sequence ID" value="NZ_FOXP01000004.1"/>
</dbReference>
<dbReference type="SUPFAM" id="SSF56935">
    <property type="entry name" value="Porins"/>
    <property type="match status" value="1"/>
</dbReference>
<feature type="compositionally biased region" description="Low complexity" evidence="5">
    <location>
        <begin position="34"/>
        <end position="53"/>
    </location>
</feature>
<keyword evidence="6" id="KW-0732">Signal</keyword>
<dbReference type="PANTHER" id="PTHR47234:SF2">
    <property type="entry name" value="TONB-DEPENDENT RECEPTOR"/>
    <property type="match status" value="1"/>
</dbReference>
<evidence type="ECO:0000313" key="9">
    <source>
        <dbReference type="EMBL" id="SFP62699.1"/>
    </source>
</evidence>
<comment type="subcellular location">
    <subcellularLocation>
        <location evidence="1 4">Cell outer membrane</location>
    </subcellularLocation>
</comment>
<gene>
    <name evidence="9" type="ORF">SAMN04488241_104169</name>
</gene>
<keyword evidence="3" id="KW-0998">Cell outer membrane</keyword>
<feature type="region of interest" description="Disordered" evidence="5">
    <location>
        <begin position="34"/>
        <end position="69"/>
    </location>
</feature>
<keyword evidence="2 4" id="KW-0472">Membrane</keyword>
<dbReference type="PANTHER" id="PTHR47234">
    <property type="match status" value="1"/>
</dbReference>
<evidence type="ECO:0000256" key="5">
    <source>
        <dbReference type="SAM" id="MobiDB-lite"/>
    </source>
</evidence>
<keyword evidence="9" id="KW-0675">Receptor</keyword>
<dbReference type="Gene3D" id="2.170.130.10">
    <property type="entry name" value="TonB-dependent receptor, plug domain"/>
    <property type="match status" value="1"/>
</dbReference>
<keyword evidence="4" id="KW-0798">TonB box</keyword>
<evidence type="ECO:0000256" key="1">
    <source>
        <dbReference type="ARBA" id="ARBA00004442"/>
    </source>
</evidence>
<evidence type="ECO:0000256" key="4">
    <source>
        <dbReference type="RuleBase" id="RU003357"/>
    </source>
</evidence>
<dbReference type="Pfam" id="PF00593">
    <property type="entry name" value="TonB_dep_Rec_b-barrel"/>
    <property type="match status" value="1"/>
</dbReference>
<dbReference type="OrthoDB" id="7051241at2"/>
<evidence type="ECO:0000259" key="8">
    <source>
        <dbReference type="Pfam" id="PF07715"/>
    </source>
</evidence>
<sequence length="1025" mass="108860">MPIIYRNSLLGTTFLVAAASLACPASAQDAASAPQDNAAAAAAQQPAGAPQDQTGRIPAGNPTEQSGLQEAATGDEIVVTGSRVQSPSATAASPLQVIGAEQIRQSGVVNVQDLLLQNPAFGTPGISRTNSSFATQSAGVATVNLRNLGEDRTLVLVNGRRFVSGVPGSNAVDLNVIPTQFLARTDVLTGGASAVYGSDAVAGVVNLVYKTDFDGVQLDGQTGISERGDGFDRQVNLLVGKNFAEGRGNVMLFGGYSKQGTVLKRDRSTEGGSSAIDSTSRGLNVTGEDADLFTPQRPFLSGFAPQGRYYAGDQTFTYGQDGRLRNCASTNGTGGCVNADGSVAGPDGFNRSDFRYLAVPVERYVAAGRANFEVSPAFNLFAEGNYAKTKVSTVIEPFPLDSTFSNPRNSGQIAIQSVVGGVTYRNPFVPDAIFNAATDTDGDRLRDIYFDRRLSDFGPRTSRASRDTFRFAGGANGKFLDDRFNYEVYGIYGQTKEDQSGNGQFNTANFFQALNSLRDPATGQIVCADPAARAAGCIPANIYGAGALTAAQSYLAVPTMLSTKVTQTVAGGNVSGNLFSLFGADPVGFSVGTEYRRETSRNDFDLLTQQGLNGNNALPATSGRFHLWEGFGEVIAPLLQDRPFFHSLSVRGALRISNYSTVGTTYSYNYGGEWAPIRDVRFRVMAARSVRAPNINELFQAPQQNFPSVSDPCIGVTLATAGTLGTQCRAGAGVLANIAANGGAFVANQADIQGVTSFEAGNPNLQEEKGDSFTAGVVIAPKSIRALRNFTLTVDYFNIRIKDAIVSTPLQFILNQCYQQGVQDYCSQIVRRSGPLGPNSAGSLDQLTTSALNSGGVKTQGIDTVVTFRQNLTDLGLAGNLNLRGSYTHLISGYTVPLPGADRDYFAGEIGASRDRFTINSAYDIDNVGLTVTGTWLSQASLDDQLTGARPGSNPLYRVRPQFYLDSQIRLRANDHFEFYVGGFNLLDNKPPYLADLGYSAGQDTDTGTYDPLGRRFYAGVRIGF</sequence>
<evidence type="ECO:0000256" key="2">
    <source>
        <dbReference type="ARBA" id="ARBA00023136"/>
    </source>
</evidence>
<protein>
    <submittedName>
        <fullName evidence="9">TonB-dependent Receptor Plug Domain</fullName>
    </submittedName>
</protein>
<dbReference type="Gene3D" id="2.40.170.20">
    <property type="entry name" value="TonB-dependent receptor, beta-barrel domain"/>
    <property type="match status" value="1"/>
</dbReference>
<dbReference type="PROSITE" id="PS51257">
    <property type="entry name" value="PROKAR_LIPOPROTEIN"/>
    <property type="match status" value="1"/>
</dbReference>
<comment type="similarity">
    <text evidence="4">Belongs to the TonB-dependent receptor family.</text>
</comment>